<dbReference type="EMBL" id="WFKK01000064">
    <property type="protein sequence ID" value="KAB7885156.1"/>
    <property type="molecule type" value="Genomic_DNA"/>
</dbReference>
<dbReference type="PANTHER" id="PTHR43065">
    <property type="entry name" value="SENSOR HISTIDINE KINASE"/>
    <property type="match status" value="1"/>
</dbReference>
<protein>
    <recommendedName>
        <fullName evidence="2">histidine kinase</fullName>
        <ecNumber evidence="2">2.7.13.3</ecNumber>
    </recommendedName>
</protein>
<keyword evidence="5" id="KW-0547">Nucleotide-binding</keyword>
<evidence type="ECO:0000313" key="10">
    <source>
        <dbReference type="EMBL" id="KAB7885156.1"/>
    </source>
</evidence>
<keyword evidence="8" id="KW-0902">Two-component regulatory system</keyword>
<dbReference type="GO" id="GO:0005524">
    <property type="term" value="F:ATP binding"/>
    <property type="evidence" value="ECO:0007669"/>
    <property type="project" value="UniProtKB-KW"/>
</dbReference>
<dbReference type="InterPro" id="IPR036097">
    <property type="entry name" value="HisK_dim/P_sf"/>
</dbReference>
<dbReference type="Proteomes" id="UP000472839">
    <property type="component" value="Unassembled WGS sequence"/>
</dbReference>
<evidence type="ECO:0000256" key="5">
    <source>
        <dbReference type="ARBA" id="ARBA00022741"/>
    </source>
</evidence>
<name>A0A6L4WNM2_9BACT</name>
<evidence type="ECO:0000256" key="1">
    <source>
        <dbReference type="ARBA" id="ARBA00000085"/>
    </source>
</evidence>
<evidence type="ECO:0000259" key="9">
    <source>
        <dbReference type="PROSITE" id="PS50109"/>
    </source>
</evidence>
<dbReference type="RefSeq" id="WP_193315069.1">
    <property type="nucleotide sequence ID" value="NZ_WFKI01000057.1"/>
</dbReference>
<feature type="non-terminal residue" evidence="10">
    <location>
        <position position="1"/>
    </location>
</feature>
<comment type="caution">
    <text evidence="10">The sequence shown here is derived from an EMBL/GenBank/DDBJ whole genome shotgun (WGS) entry which is preliminary data.</text>
</comment>
<evidence type="ECO:0000256" key="3">
    <source>
        <dbReference type="ARBA" id="ARBA00022553"/>
    </source>
</evidence>
<dbReference type="SUPFAM" id="SSF47384">
    <property type="entry name" value="Homodimeric domain of signal transducing histidine kinase"/>
    <property type="match status" value="1"/>
</dbReference>
<dbReference type="Gene3D" id="1.10.287.130">
    <property type="match status" value="1"/>
</dbReference>
<comment type="catalytic activity">
    <reaction evidence="1">
        <text>ATP + protein L-histidine = ADP + protein N-phospho-L-histidine.</text>
        <dbReference type="EC" id="2.7.13.3"/>
    </reaction>
</comment>
<evidence type="ECO:0000256" key="6">
    <source>
        <dbReference type="ARBA" id="ARBA00022777"/>
    </source>
</evidence>
<dbReference type="PANTHER" id="PTHR43065:SF10">
    <property type="entry name" value="PEROXIDE STRESS-ACTIVATED HISTIDINE KINASE MAK3"/>
    <property type="match status" value="1"/>
</dbReference>
<dbReference type="InterPro" id="IPR004358">
    <property type="entry name" value="Sig_transdc_His_kin-like_C"/>
</dbReference>
<dbReference type="InterPro" id="IPR036890">
    <property type="entry name" value="HATPase_C_sf"/>
</dbReference>
<evidence type="ECO:0000256" key="4">
    <source>
        <dbReference type="ARBA" id="ARBA00022679"/>
    </source>
</evidence>
<reference evidence="10 11" key="1">
    <citation type="submission" date="2019-10" db="EMBL/GenBank/DDBJ databases">
        <title>Poseidonibacter ostreae sp. nov., isolated from the gut of the Ostrea denselamellosa.</title>
        <authorList>
            <person name="Choi A."/>
        </authorList>
    </citation>
    <scope>NUCLEOTIDE SEQUENCE [LARGE SCALE GENOMIC DNA]</scope>
    <source>
        <strain evidence="10 11">SJOD-M-33</strain>
    </source>
</reference>
<proteinExistence type="predicted"/>
<evidence type="ECO:0000313" key="11">
    <source>
        <dbReference type="Proteomes" id="UP000472839"/>
    </source>
</evidence>
<dbReference type="PROSITE" id="PS50109">
    <property type="entry name" value="HIS_KIN"/>
    <property type="match status" value="1"/>
</dbReference>
<dbReference type="EC" id="2.7.13.3" evidence="2"/>
<dbReference type="InterPro" id="IPR005467">
    <property type="entry name" value="His_kinase_dom"/>
</dbReference>
<accession>A0A6L4WNM2</accession>
<dbReference type="SMART" id="SM00387">
    <property type="entry name" value="HATPase_c"/>
    <property type="match status" value="1"/>
</dbReference>
<dbReference type="InterPro" id="IPR003594">
    <property type="entry name" value="HATPase_dom"/>
</dbReference>
<dbReference type="PRINTS" id="PR00344">
    <property type="entry name" value="BCTRLSENSOR"/>
</dbReference>
<organism evidence="10 11">
    <name type="scientific">Poseidonibacter ostreae</name>
    <dbReference type="NCBI Taxonomy" id="2654171"/>
    <lineage>
        <taxon>Bacteria</taxon>
        <taxon>Pseudomonadati</taxon>
        <taxon>Campylobacterota</taxon>
        <taxon>Epsilonproteobacteria</taxon>
        <taxon>Campylobacterales</taxon>
        <taxon>Arcobacteraceae</taxon>
        <taxon>Poseidonibacter</taxon>
    </lineage>
</organism>
<keyword evidence="3" id="KW-0597">Phosphoprotein</keyword>
<dbReference type="GO" id="GO:0000155">
    <property type="term" value="F:phosphorelay sensor kinase activity"/>
    <property type="evidence" value="ECO:0007669"/>
    <property type="project" value="InterPro"/>
</dbReference>
<dbReference type="Pfam" id="PF02518">
    <property type="entry name" value="HATPase_c"/>
    <property type="match status" value="1"/>
</dbReference>
<evidence type="ECO:0000256" key="8">
    <source>
        <dbReference type="ARBA" id="ARBA00023012"/>
    </source>
</evidence>
<dbReference type="SUPFAM" id="SSF55874">
    <property type="entry name" value="ATPase domain of HSP90 chaperone/DNA topoisomerase II/histidine kinase"/>
    <property type="match status" value="1"/>
</dbReference>
<sequence>YDKKEVRRFKLYATKYPLNEEHLLFSLVDINDEYILKKNLEKEVKIKSEENLKQYQILQQRSKFAAMGEMIANIAHQWRQPINALSAYNLNIVIKYNKQALNDQIIEEFSNKSQMLINKMNSLITSFSNFFEPDKVKNRFNIKDSIYEALSLLEDTLALNKIKVNINCKTDIYLDGYKNEFEQIILNILNNSKDAFISKNKEGEITITISNNIIEEYLNIEIIDNAGGIEEDIVTRIFEPYFTTKEKDEGTGIGLYMCKVIIEQSMHGKIDMINFEDGVKTTINIPQ</sequence>
<dbReference type="Gene3D" id="3.30.565.10">
    <property type="entry name" value="Histidine kinase-like ATPase, C-terminal domain"/>
    <property type="match status" value="1"/>
</dbReference>
<keyword evidence="6 10" id="KW-0418">Kinase</keyword>
<gene>
    <name evidence="10" type="ORF">GBG19_14750</name>
</gene>
<evidence type="ECO:0000256" key="7">
    <source>
        <dbReference type="ARBA" id="ARBA00022840"/>
    </source>
</evidence>
<keyword evidence="4" id="KW-0808">Transferase</keyword>
<evidence type="ECO:0000256" key="2">
    <source>
        <dbReference type="ARBA" id="ARBA00012438"/>
    </source>
</evidence>
<keyword evidence="7" id="KW-0067">ATP-binding</keyword>
<dbReference type="AlphaFoldDB" id="A0A6L4WNM2"/>
<feature type="domain" description="Histidine kinase" evidence="9">
    <location>
        <begin position="73"/>
        <end position="287"/>
    </location>
</feature>